<keyword evidence="11" id="KW-0511">Multifunctional enzyme</keyword>
<evidence type="ECO:0000256" key="12">
    <source>
        <dbReference type="SAM" id="MobiDB-lite"/>
    </source>
</evidence>
<dbReference type="InterPro" id="IPR036397">
    <property type="entry name" value="RNaseH_sf"/>
</dbReference>
<keyword evidence="9" id="KW-0229">DNA integration</keyword>
<keyword evidence="18" id="KW-1185">Reference proteome</keyword>
<dbReference type="FunFam" id="3.10.10.10:FF:000007">
    <property type="entry name" value="Retrovirus-related Pol polyprotein from transposon 17.6-like Protein"/>
    <property type="match status" value="1"/>
</dbReference>
<comment type="caution">
    <text evidence="17">The sequence shown here is derived from an EMBL/GenBank/DDBJ whole genome shotgun (WGS) entry which is preliminary data.</text>
</comment>
<evidence type="ECO:0000313" key="18">
    <source>
        <dbReference type="Proteomes" id="UP000283509"/>
    </source>
</evidence>
<dbReference type="Pfam" id="PF00665">
    <property type="entry name" value="rve"/>
    <property type="match status" value="1"/>
</dbReference>
<dbReference type="Gene3D" id="3.10.10.10">
    <property type="entry name" value="HIV Type 1 Reverse Transcriptase, subunit A, domain 1"/>
    <property type="match status" value="1"/>
</dbReference>
<feature type="compositionally biased region" description="Polar residues" evidence="12">
    <location>
        <begin position="1242"/>
        <end position="1251"/>
    </location>
</feature>
<evidence type="ECO:0000259" key="16">
    <source>
        <dbReference type="PROSITE" id="PS50994"/>
    </source>
</evidence>
<evidence type="ECO:0000256" key="3">
    <source>
        <dbReference type="ARBA" id="ARBA00022695"/>
    </source>
</evidence>
<evidence type="ECO:0000256" key="10">
    <source>
        <dbReference type="ARBA" id="ARBA00022918"/>
    </source>
</evidence>
<dbReference type="PANTHER" id="PTHR37984:SF5">
    <property type="entry name" value="PROTEIN NYNRIN-LIKE"/>
    <property type="match status" value="1"/>
</dbReference>
<keyword evidence="10" id="KW-0695">RNA-directed DNA polymerase</keyword>
<gene>
    <name evidence="17" type="ORF">C7M84_018707</name>
</gene>
<dbReference type="CDD" id="cd06094">
    <property type="entry name" value="RP_Saci_like"/>
    <property type="match status" value="1"/>
</dbReference>
<accession>A0A3R7MJM1</accession>
<evidence type="ECO:0000256" key="4">
    <source>
        <dbReference type="ARBA" id="ARBA00022722"/>
    </source>
</evidence>
<keyword evidence="13" id="KW-0472">Membrane</keyword>
<dbReference type="SUPFAM" id="SSF56672">
    <property type="entry name" value="DNA/RNA polymerases"/>
    <property type="match status" value="1"/>
</dbReference>
<dbReference type="InterPro" id="IPR034132">
    <property type="entry name" value="RP_Saci-like"/>
</dbReference>
<feature type="region of interest" description="Disordered" evidence="12">
    <location>
        <begin position="561"/>
        <end position="581"/>
    </location>
</feature>
<reference evidence="17 18" key="2">
    <citation type="submission" date="2019-01" db="EMBL/GenBank/DDBJ databases">
        <title>The decoding of complex shrimp genome reveals the adaptation for benthos swimmer, frequently molting mechanism and breeding impact on genome.</title>
        <authorList>
            <person name="Sun Y."/>
            <person name="Gao Y."/>
            <person name="Yu Y."/>
        </authorList>
    </citation>
    <scope>NUCLEOTIDE SEQUENCE [LARGE SCALE GENOMIC DNA]</scope>
    <source>
        <tissue evidence="17">Muscle</tissue>
    </source>
</reference>
<evidence type="ECO:0000256" key="6">
    <source>
        <dbReference type="ARBA" id="ARBA00022801"/>
    </source>
</evidence>
<dbReference type="InterPro" id="IPR043502">
    <property type="entry name" value="DNA/RNA_pol_sf"/>
</dbReference>
<dbReference type="InterPro" id="IPR001584">
    <property type="entry name" value="Integrase_cat-core"/>
</dbReference>
<dbReference type="PROSITE" id="PS50994">
    <property type="entry name" value="INTEGRASE"/>
    <property type="match status" value="1"/>
</dbReference>
<dbReference type="Gene3D" id="3.30.420.10">
    <property type="entry name" value="Ribonuclease H-like superfamily/Ribonuclease H"/>
    <property type="match status" value="1"/>
</dbReference>
<keyword evidence="6" id="KW-0378">Hydrolase</keyword>
<dbReference type="InterPro" id="IPR021109">
    <property type="entry name" value="Peptidase_aspartic_dom_sf"/>
</dbReference>
<feature type="region of interest" description="Disordered" evidence="12">
    <location>
        <begin position="743"/>
        <end position="782"/>
    </location>
</feature>
<evidence type="ECO:0000256" key="13">
    <source>
        <dbReference type="SAM" id="Phobius"/>
    </source>
</evidence>
<dbReference type="Proteomes" id="UP000283509">
    <property type="component" value="Unassembled WGS sequence"/>
</dbReference>
<keyword evidence="13" id="KW-1133">Transmembrane helix</keyword>
<keyword evidence="2" id="KW-0808">Transferase</keyword>
<dbReference type="PROSITE" id="PS50878">
    <property type="entry name" value="RT_POL"/>
    <property type="match status" value="1"/>
</dbReference>
<reference evidence="17 18" key="1">
    <citation type="submission" date="2018-04" db="EMBL/GenBank/DDBJ databases">
        <authorList>
            <person name="Zhang X."/>
            <person name="Yuan J."/>
            <person name="Li F."/>
            <person name="Xiang J."/>
        </authorList>
    </citation>
    <scope>NUCLEOTIDE SEQUENCE [LARGE SCALE GENOMIC DNA]</scope>
    <source>
        <tissue evidence="17">Muscle</tissue>
    </source>
</reference>
<evidence type="ECO:0000256" key="9">
    <source>
        <dbReference type="ARBA" id="ARBA00022908"/>
    </source>
</evidence>
<dbReference type="GO" id="GO:0004190">
    <property type="term" value="F:aspartic-type endopeptidase activity"/>
    <property type="evidence" value="ECO:0007669"/>
    <property type="project" value="InterPro"/>
</dbReference>
<keyword evidence="3" id="KW-0548">Nucleotidyltransferase</keyword>
<dbReference type="CDD" id="cd01647">
    <property type="entry name" value="RT_LTR"/>
    <property type="match status" value="1"/>
</dbReference>
<dbReference type="CDD" id="cd09274">
    <property type="entry name" value="RNase_HI_RT_Ty3"/>
    <property type="match status" value="1"/>
</dbReference>
<dbReference type="SUPFAM" id="SSF50630">
    <property type="entry name" value="Acid proteases"/>
    <property type="match status" value="1"/>
</dbReference>
<keyword evidence="8" id="KW-0694">RNA-binding</keyword>
<dbReference type="PROSITE" id="PS50175">
    <property type="entry name" value="ASP_PROT_RETROV"/>
    <property type="match status" value="1"/>
</dbReference>
<feature type="compositionally biased region" description="Polar residues" evidence="12">
    <location>
        <begin position="1263"/>
        <end position="1294"/>
    </location>
</feature>
<dbReference type="FunFam" id="3.30.70.270:FF:000026">
    <property type="entry name" value="Transposon Ty3-G Gag-Pol polyprotein"/>
    <property type="match status" value="1"/>
</dbReference>
<dbReference type="InterPro" id="IPR055469">
    <property type="entry name" value="DUF7041"/>
</dbReference>
<feature type="domain" description="Reverse transcriptase" evidence="15">
    <location>
        <begin position="797"/>
        <end position="974"/>
    </location>
</feature>
<dbReference type="FunFam" id="3.30.420.10:FF:000032">
    <property type="entry name" value="Retrovirus-related Pol polyprotein from transposon 297-like Protein"/>
    <property type="match status" value="1"/>
</dbReference>
<feature type="domain" description="Integrase catalytic" evidence="16">
    <location>
        <begin position="1273"/>
        <end position="1469"/>
    </location>
</feature>
<keyword evidence="4" id="KW-0540">Nuclease</keyword>
<evidence type="ECO:0000259" key="14">
    <source>
        <dbReference type="PROSITE" id="PS50175"/>
    </source>
</evidence>
<feature type="region of interest" description="Disordered" evidence="12">
    <location>
        <begin position="1242"/>
        <end position="1317"/>
    </location>
</feature>
<evidence type="ECO:0000259" key="15">
    <source>
        <dbReference type="PROSITE" id="PS50878"/>
    </source>
</evidence>
<dbReference type="GO" id="GO:0042575">
    <property type="term" value="C:DNA polymerase complex"/>
    <property type="evidence" value="ECO:0007669"/>
    <property type="project" value="UniProtKB-ARBA"/>
</dbReference>
<sequence>MYIILYLCYPCKRNVSHCFPPFQSASRFSLQWVLHMLCVAIDSVDTVLRFLDDRTGTFDVYLFLSYILKGFLFNILASWSYVGAGLVLFYRVSSREREAKLDKKIALARTDAATFKALYEDTGIELPPWITFPDTERAEWVNEVIKQLWPRIGEYAKDYCKHILQPDLASRMKPISFEFSKIHLGDVALMVTVLRFTGNSSLKYASQENESGIKELKISGQLRIMFAPLLSHVPFVRDFQVYFLRKPDCHFKFTKRVKFLRNLEEAIGSWLLKKWVFPNKYSSFDGAISPAILDHMPVILGAPLQGVIRLTSVRAEDLAGKASRCKIALRAQEHEARTVRGSDSSTWSGLSFEADQLYWVEERDSEVVEFEIYDEKKFIGGLPEWFFQVEQEFLLRNITTQTTKFRLLVTNLPPELLTVGDLLTDHRCATYDELKEAILRRAAPNPLTALSSFLSSDAADNRTPTEIFHHFQRLLTRTGTTLPPEVMRFLFLKRLPADIQQILLVSDAPLEQLALQADAMLVARAPTSSIATVSAATTSAVTLAALAAHVATLSEAVQKISTQERSHSRPRFRTPSPPRFERDIRRSATPIRQPRFRVPSPPRKEWRKSRKLGAPVFRGPRRCLLYVRDASSSLRFLVDTGAEVSLLPASHRDKRFPSSRTLEAANTSPINTYGERSRTLSLEGEPAQRFQWIFLVADVPQPIIGADFLAHYGLTVDLQGMALIHQSGARTHAAALDLRLQGHPAGIPGLDQADQPGHPTTARGPSPHRDSRPPAHSRCRPLAPTDVSAKAEFDHMMQLGIIRPSSSQWAAPLHLVKKKDGDWRPCGDYRHLNTITAPDRYPLPHLHSFSHELSGCTVFSRIDLVRAYHQIPIAEEDIPKTAVITPFGLFEFLRMPFGLRNAAQTFQRFINDVTRGLEGVFAYIDDILVASASEADHARHLRALFGRLQEAGVVINPGKCLFGAASLSFLGHTVTSQGITPAQEKVTAIRKFPKPATEKQLRKFLGMFNFYRRFVPKCAQLLKPLHALITPNRASRNTKIKWTPPTNEAFEACKEALASATLLNHPLPEAPLNIAVDASDTAIGAVLQQRQGKQWQPLAFFSQTLSPRQSRYSAFGRELLAAYSAVRHFQPYVEAKEFHILTDHKPLTFALHSRTRRQSPREERHLDYISQFTTDIRHIRGADNEAADALSRVTIAAATHADDAVDYHLVSSEQRQDASMIPLIEGQTSLSLERVKIPNSATTCSAMSPSATHDHTSRLPSAGDSSTHTTSIEASGPPNISSAAKSSGLASTKTFDSDVPYPRRKVPTHPHRYSGTPASDDGYSYILTMIDRFTRWPEATPIRDITAATVARTFLSTWISRFGTPDTVTTDRGAQFESELWRQLMVLLGSKRIRTTAYHPCANGMVERLHRHMKQALTSSSSNRRWVDQLPHVLLNIRTSFKEDLQCTAAEMVYGTTLALPADFIVTAGNFEPGTFGKQLCERMTRVRSRPTRPTRQQDIYMPPGLQDCSHVFVRKHPRPPLCPPYEGPFPVIRRGDKTITIRRPKGEDTVTVDRVKPAHLHQPIKIAKVRFATAKLEGECCSGS</sequence>
<dbReference type="InterPro" id="IPR012337">
    <property type="entry name" value="RNaseH-like_sf"/>
</dbReference>
<keyword evidence="13" id="KW-0812">Transmembrane</keyword>
<proteinExistence type="predicted"/>
<dbReference type="GO" id="GO:0003723">
    <property type="term" value="F:RNA binding"/>
    <property type="evidence" value="ECO:0007669"/>
    <property type="project" value="UniProtKB-KW"/>
</dbReference>
<dbReference type="PANTHER" id="PTHR37984">
    <property type="entry name" value="PROTEIN CBG26694"/>
    <property type="match status" value="1"/>
</dbReference>
<dbReference type="OrthoDB" id="6378979at2759"/>
<dbReference type="GO" id="GO:0003964">
    <property type="term" value="F:RNA-directed DNA polymerase activity"/>
    <property type="evidence" value="ECO:0007669"/>
    <property type="project" value="UniProtKB-KW"/>
</dbReference>
<dbReference type="Gene3D" id="2.40.70.10">
    <property type="entry name" value="Acid Proteases"/>
    <property type="match status" value="1"/>
</dbReference>
<dbReference type="Pfam" id="PF23055">
    <property type="entry name" value="DUF7041"/>
    <property type="match status" value="1"/>
</dbReference>
<organism evidence="17 18">
    <name type="scientific">Penaeus vannamei</name>
    <name type="common">Whiteleg shrimp</name>
    <name type="synonym">Litopenaeus vannamei</name>
    <dbReference type="NCBI Taxonomy" id="6689"/>
    <lineage>
        <taxon>Eukaryota</taxon>
        <taxon>Metazoa</taxon>
        <taxon>Ecdysozoa</taxon>
        <taxon>Arthropoda</taxon>
        <taxon>Crustacea</taxon>
        <taxon>Multicrustacea</taxon>
        <taxon>Malacostraca</taxon>
        <taxon>Eumalacostraca</taxon>
        <taxon>Eucarida</taxon>
        <taxon>Decapoda</taxon>
        <taxon>Dendrobranchiata</taxon>
        <taxon>Penaeoidea</taxon>
        <taxon>Penaeidae</taxon>
        <taxon>Penaeus</taxon>
    </lineage>
</organism>
<dbReference type="GO" id="GO:0015074">
    <property type="term" value="P:DNA integration"/>
    <property type="evidence" value="ECO:0007669"/>
    <property type="project" value="UniProtKB-KW"/>
</dbReference>
<dbReference type="EMBL" id="QCYY01003443">
    <property type="protein sequence ID" value="ROT63412.1"/>
    <property type="molecule type" value="Genomic_DNA"/>
</dbReference>
<dbReference type="Pfam" id="PF00078">
    <property type="entry name" value="RVT_1"/>
    <property type="match status" value="1"/>
</dbReference>
<dbReference type="InterPro" id="IPR041577">
    <property type="entry name" value="RT_RNaseH_2"/>
</dbReference>
<dbReference type="PROSITE" id="PS00141">
    <property type="entry name" value="ASP_PROTEASE"/>
    <property type="match status" value="1"/>
</dbReference>
<evidence type="ECO:0000256" key="1">
    <source>
        <dbReference type="ARBA" id="ARBA00022670"/>
    </source>
</evidence>
<keyword evidence="5" id="KW-0255">Endonuclease</keyword>
<evidence type="ECO:0000256" key="7">
    <source>
        <dbReference type="ARBA" id="ARBA00022842"/>
    </source>
</evidence>
<dbReference type="InterPro" id="IPR050951">
    <property type="entry name" value="Retrovirus_Pol_polyprotein"/>
</dbReference>
<evidence type="ECO:0000256" key="2">
    <source>
        <dbReference type="ARBA" id="ARBA00022679"/>
    </source>
</evidence>
<dbReference type="InterPro" id="IPR000477">
    <property type="entry name" value="RT_dom"/>
</dbReference>
<dbReference type="InterPro" id="IPR001969">
    <property type="entry name" value="Aspartic_peptidase_AS"/>
</dbReference>
<dbReference type="Gene3D" id="3.30.70.270">
    <property type="match status" value="2"/>
</dbReference>
<dbReference type="STRING" id="6689.A0A3R7MJM1"/>
<evidence type="ECO:0000256" key="11">
    <source>
        <dbReference type="ARBA" id="ARBA00023268"/>
    </source>
</evidence>
<feature type="compositionally biased region" description="Basic residues" evidence="12">
    <location>
        <begin position="1302"/>
        <end position="1312"/>
    </location>
</feature>
<evidence type="ECO:0000256" key="5">
    <source>
        <dbReference type="ARBA" id="ARBA00022759"/>
    </source>
</evidence>
<keyword evidence="7" id="KW-0460">Magnesium</keyword>
<feature type="transmembrane region" description="Helical" evidence="13">
    <location>
        <begin position="63"/>
        <end position="90"/>
    </location>
</feature>
<dbReference type="FunFam" id="3.10.20.370:FF:000001">
    <property type="entry name" value="Retrovirus-related Pol polyprotein from transposon 17.6-like protein"/>
    <property type="match status" value="1"/>
</dbReference>
<dbReference type="GO" id="GO:0004519">
    <property type="term" value="F:endonuclease activity"/>
    <property type="evidence" value="ECO:0007669"/>
    <property type="project" value="UniProtKB-KW"/>
</dbReference>
<dbReference type="CDD" id="cd21670">
    <property type="entry name" value="SMP_ESyt"/>
    <property type="match status" value="1"/>
</dbReference>
<dbReference type="Pfam" id="PF17919">
    <property type="entry name" value="RT_RNaseH_2"/>
    <property type="match status" value="1"/>
</dbReference>
<dbReference type="InterPro" id="IPR001995">
    <property type="entry name" value="Peptidase_A2_cat"/>
</dbReference>
<evidence type="ECO:0000256" key="8">
    <source>
        <dbReference type="ARBA" id="ARBA00022884"/>
    </source>
</evidence>
<feature type="domain" description="Peptidase A2" evidence="14">
    <location>
        <begin position="634"/>
        <end position="708"/>
    </location>
</feature>
<dbReference type="GO" id="GO:0006508">
    <property type="term" value="P:proteolysis"/>
    <property type="evidence" value="ECO:0007669"/>
    <property type="project" value="UniProtKB-KW"/>
</dbReference>
<evidence type="ECO:0000313" key="17">
    <source>
        <dbReference type="EMBL" id="ROT63412.1"/>
    </source>
</evidence>
<dbReference type="InterPro" id="IPR043128">
    <property type="entry name" value="Rev_trsase/Diguanyl_cyclase"/>
</dbReference>
<protein>
    <submittedName>
        <fullName evidence="17">Gag-pol polyprotein</fullName>
    </submittedName>
</protein>
<dbReference type="SUPFAM" id="SSF53098">
    <property type="entry name" value="Ribonuclease H-like"/>
    <property type="match status" value="1"/>
</dbReference>
<keyword evidence="1" id="KW-0645">Protease</keyword>
<name>A0A3R7MJM1_PENVA</name>